<evidence type="ECO:0000313" key="2">
    <source>
        <dbReference type="EnsemblMetazoa" id="GPAI007555-PA"/>
    </source>
</evidence>
<reference evidence="3" key="1">
    <citation type="submission" date="2014-03" db="EMBL/GenBank/DDBJ databases">
        <authorList>
            <person name="Aksoy S."/>
            <person name="Warren W."/>
            <person name="Wilson R.K."/>
        </authorList>
    </citation>
    <scope>NUCLEOTIDE SEQUENCE [LARGE SCALE GENOMIC DNA]</scope>
    <source>
        <strain evidence="3">IAEA</strain>
    </source>
</reference>
<protein>
    <submittedName>
        <fullName evidence="2">Uncharacterized protein</fullName>
    </submittedName>
</protein>
<dbReference type="VEuPathDB" id="VectorBase:GPAI007555"/>
<reference evidence="2" key="2">
    <citation type="submission" date="2020-05" db="UniProtKB">
        <authorList>
            <consortium name="EnsemblMetazoa"/>
        </authorList>
    </citation>
    <scope>IDENTIFICATION</scope>
    <source>
        <strain evidence="2">IAEA</strain>
    </source>
</reference>
<dbReference type="AlphaFoldDB" id="A0A1A9Z949"/>
<keyword evidence="1" id="KW-0472">Membrane</keyword>
<sequence length="220" mass="24856">MIIQTRTSAGIKGNIHFSRLFHFIIPVDSFVLHSLGIVPVSPCRSPTRAVFIPSPPLESFSSGQELKKFLGIFSLLLAISESVGVCAYVYVHDGNLLFLSNGDLQQYGVIELIGYLKGSWEVSSKRDRDSDRDRESQHFRELVFTVRSCERKKDKTLQKYKRNTTSVNMIAAYKDMKLFSLLGPSISCSGALALRKLMQLQAYLQRFPYESCSDAPQYEL</sequence>
<dbReference type="Proteomes" id="UP000092445">
    <property type="component" value="Unassembled WGS sequence"/>
</dbReference>
<keyword evidence="3" id="KW-1185">Reference proteome</keyword>
<keyword evidence="1" id="KW-1133">Transmembrane helix</keyword>
<dbReference type="EnsemblMetazoa" id="GPAI007555-RA">
    <property type="protein sequence ID" value="GPAI007555-PA"/>
    <property type="gene ID" value="GPAI007555"/>
</dbReference>
<proteinExistence type="predicted"/>
<accession>A0A1A9Z949</accession>
<evidence type="ECO:0000256" key="1">
    <source>
        <dbReference type="SAM" id="Phobius"/>
    </source>
</evidence>
<keyword evidence="1" id="KW-0812">Transmembrane</keyword>
<evidence type="ECO:0000313" key="3">
    <source>
        <dbReference type="Proteomes" id="UP000092445"/>
    </source>
</evidence>
<organism evidence="2 3">
    <name type="scientific">Glossina pallidipes</name>
    <name type="common">Tsetse fly</name>
    <dbReference type="NCBI Taxonomy" id="7398"/>
    <lineage>
        <taxon>Eukaryota</taxon>
        <taxon>Metazoa</taxon>
        <taxon>Ecdysozoa</taxon>
        <taxon>Arthropoda</taxon>
        <taxon>Hexapoda</taxon>
        <taxon>Insecta</taxon>
        <taxon>Pterygota</taxon>
        <taxon>Neoptera</taxon>
        <taxon>Endopterygota</taxon>
        <taxon>Diptera</taxon>
        <taxon>Brachycera</taxon>
        <taxon>Muscomorpha</taxon>
        <taxon>Hippoboscoidea</taxon>
        <taxon>Glossinidae</taxon>
        <taxon>Glossina</taxon>
    </lineage>
</organism>
<feature type="transmembrane region" description="Helical" evidence="1">
    <location>
        <begin position="69"/>
        <end position="91"/>
    </location>
</feature>
<name>A0A1A9Z949_GLOPL</name>